<evidence type="ECO:0008006" key="8">
    <source>
        <dbReference type="Google" id="ProtNLM"/>
    </source>
</evidence>
<dbReference type="Proteomes" id="UP000494165">
    <property type="component" value="Unassembled WGS sequence"/>
</dbReference>
<dbReference type="InterPro" id="IPR011042">
    <property type="entry name" value="6-blade_b-propeller_TolB-like"/>
</dbReference>
<dbReference type="SUPFAM" id="SSF101898">
    <property type="entry name" value="NHL repeat"/>
    <property type="match status" value="1"/>
</dbReference>
<comment type="similarity">
    <text evidence="2">Belongs to the major royal jelly protein family.</text>
</comment>
<evidence type="ECO:0000256" key="1">
    <source>
        <dbReference type="ARBA" id="ARBA00004613"/>
    </source>
</evidence>
<feature type="transmembrane region" description="Helical" evidence="4">
    <location>
        <begin position="396"/>
        <end position="419"/>
    </location>
</feature>
<accession>A0A8S1D0J2</accession>
<dbReference type="Gene3D" id="2.120.10.30">
    <property type="entry name" value="TolB, C-terminal domain"/>
    <property type="match status" value="1"/>
</dbReference>
<feature type="signal peptide" evidence="5">
    <location>
        <begin position="1"/>
        <end position="19"/>
    </location>
</feature>
<dbReference type="PANTHER" id="PTHR10009">
    <property type="entry name" value="PROTEIN YELLOW-RELATED"/>
    <property type="match status" value="1"/>
</dbReference>
<gene>
    <name evidence="6" type="ORF">CLODIP_2_CD10073</name>
</gene>
<dbReference type="Pfam" id="PF03022">
    <property type="entry name" value="MRJP"/>
    <property type="match status" value="1"/>
</dbReference>
<evidence type="ECO:0000256" key="4">
    <source>
        <dbReference type="SAM" id="Phobius"/>
    </source>
</evidence>
<dbReference type="PANTHER" id="PTHR10009:SF18">
    <property type="entry name" value="PROTEIN YELLOW-LIKE PROTEIN"/>
    <property type="match status" value="1"/>
</dbReference>
<reference evidence="6 7" key="1">
    <citation type="submission" date="2020-04" db="EMBL/GenBank/DDBJ databases">
        <authorList>
            <person name="Alioto T."/>
            <person name="Alioto T."/>
            <person name="Gomez Garrido J."/>
        </authorList>
    </citation>
    <scope>NUCLEOTIDE SEQUENCE [LARGE SCALE GENOMIC DNA]</scope>
</reference>
<evidence type="ECO:0000256" key="5">
    <source>
        <dbReference type="SAM" id="SignalP"/>
    </source>
</evidence>
<organism evidence="6 7">
    <name type="scientific">Cloeon dipterum</name>
    <dbReference type="NCBI Taxonomy" id="197152"/>
    <lineage>
        <taxon>Eukaryota</taxon>
        <taxon>Metazoa</taxon>
        <taxon>Ecdysozoa</taxon>
        <taxon>Arthropoda</taxon>
        <taxon>Hexapoda</taxon>
        <taxon>Insecta</taxon>
        <taxon>Pterygota</taxon>
        <taxon>Palaeoptera</taxon>
        <taxon>Ephemeroptera</taxon>
        <taxon>Pisciforma</taxon>
        <taxon>Baetidae</taxon>
        <taxon>Cloeon</taxon>
    </lineage>
</organism>
<keyword evidence="5" id="KW-0732">Signal</keyword>
<comment type="caution">
    <text evidence="6">The sequence shown here is derived from an EMBL/GenBank/DDBJ whole genome shotgun (WGS) entry which is preliminary data.</text>
</comment>
<proteinExistence type="inferred from homology"/>
<name>A0A8S1D0J2_9INSE</name>
<dbReference type="OrthoDB" id="9977471at2759"/>
<comment type="subcellular location">
    <subcellularLocation>
        <location evidence="1">Secreted</location>
    </subcellularLocation>
</comment>
<sequence length="458" mass="52289">MAWFSFLLFLLTISPFAVCALNFSTVFVWDRFDFSWPSHQNSFQSNFEPNNILTYEHAVFGERIFISFYFFGVPVTLTWLSMTEAQSREPKLHPFPSWTMHEEGGCEKIKEIKGLEVDPVGRLWALDRGSKNCAATKLWIFDLANNDAVVLVHQFAYHVAIHDLSKKDLRELVLDETPDDDWLAYIPDFQAAKIVVFSLKRNSSWMVKIEKIKFSAIALSPKRNRGLLYLADQTQTELHTVPISSLRRGDKKAVDPYLAGNKTAGSRRMLMDSRGKLYFDLERSGSIATWDTNSDSFQEEIVYRKGELENKFPFSFAFDSCNNLWLLIRNGTKYQLLRAAVGARFYLYNDPDVLPACGKKNESVGPELSISGPSMADKRNATVHECDESALQNLHVLNVVLSCCNVFSFFSIGFQLFWFRFLKRKIDVPAKAPEIFQQTPDGEAIYEEVQPCTSSTSV</sequence>
<evidence type="ECO:0000313" key="6">
    <source>
        <dbReference type="EMBL" id="CAB3376960.1"/>
    </source>
</evidence>
<protein>
    <recommendedName>
        <fullName evidence="8">Bee-milk protein</fullName>
    </recommendedName>
</protein>
<dbReference type="InterPro" id="IPR017996">
    <property type="entry name" value="MRJP/yellow-related"/>
</dbReference>
<evidence type="ECO:0000313" key="7">
    <source>
        <dbReference type="Proteomes" id="UP000494165"/>
    </source>
</evidence>
<keyword evidence="4" id="KW-0472">Membrane</keyword>
<evidence type="ECO:0000256" key="2">
    <source>
        <dbReference type="ARBA" id="ARBA00009127"/>
    </source>
</evidence>
<evidence type="ECO:0000256" key="3">
    <source>
        <dbReference type="ARBA" id="ARBA00022525"/>
    </source>
</evidence>
<keyword evidence="7" id="KW-1185">Reference proteome</keyword>
<feature type="chain" id="PRO_5035810993" description="Bee-milk protein" evidence="5">
    <location>
        <begin position="20"/>
        <end position="458"/>
    </location>
</feature>
<dbReference type="AlphaFoldDB" id="A0A8S1D0J2"/>
<keyword evidence="4" id="KW-1133">Transmembrane helix</keyword>
<keyword evidence="4" id="KW-0812">Transmembrane</keyword>
<dbReference type="GO" id="GO:0005576">
    <property type="term" value="C:extracellular region"/>
    <property type="evidence" value="ECO:0007669"/>
    <property type="project" value="UniProtKB-SubCell"/>
</dbReference>
<keyword evidence="3" id="KW-0964">Secreted</keyword>
<dbReference type="EMBL" id="CADEPI010000137">
    <property type="protein sequence ID" value="CAB3376960.1"/>
    <property type="molecule type" value="Genomic_DNA"/>
</dbReference>